<proteinExistence type="predicted"/>
<dbReference type="OrthoDB" id="9807496at2"/>
<dbReference type="RefSeq" id="WP_151668195.1">
    <property type="nucleotide sequence ID" value="NZ_WBVO01000012.1"/>
</dbReference>
<name>A0A6N6RJA0_9FLAO</name>
<keyword evidence="2" id="KW-1185">Reference proteome</keyword>
<evidence type="ECO:0000313" key="1">
    <source>
        <dbReference type="EMBL" id="KAB2807005.1"/>
    </source>
</evidence>
<accession>A0A6N6RJA0</accession>
<comment type="caution">
    <text evidence="1">The sequence shown here is derived from an EMBL/GenBank/DDBJ whole genome shotgun (WGS) entry which is preliminary data.</text>
</comment>
<evidence type="ECO:0000313" key="2">
    <source>
        <dbReference type="Proteomes" id="UP000468650"/>
    </source>
</evidence>
<dbReference type="AlphaFoldDB" id="A0A6N6RJA0"/>
<dbReference type="EMBL" id="WBVO01000012">
    <property type="protein sequence ID" value="KAB2807005.1"/>
    <property type="molecule type" value="Genomic_DNA"/>
</dbReference>
<reference evidence="1 2" key="1">
    <citation type="submission" date="2019-09" db="EMBL/GenBank/DDBJ databases">
        <title>Genomes of family Cryomorphaceae.</title>
        <authorList>
            <person name="Bowman J.P."/>
        </authorList>
    </citation>
    <scope>NUCLEOTIDE SEQUENCE [LARGE SCALE GENOMIC DNA]</scope>
    <source>
        <strain evidence="1 2">LMG 25704</strain>
    </source>
</reference>
<protein>
    <submittedName>
        <fullName evidence="1">T9SS type A sorting domain-containing protein</fullName>
    </submittedName>
</protein>
<organism evidence="1 2">
    <name type="scientific">Phaeocystidibacter luteus</name>
    <dbReference type="NCBI Taxonomy" id="911197"/>
    <lineage>
        <taxon>Bacteria</taxon>
        <taxon>Pseudomonadati</taxon>
        <taxon>Bacteroidota</taxon>
        <taxon>Flavobacteriia</taxon>
        <taxon>Flavobacteriales</taxon>
        <taxon>Phaeocystidibacteraceae</taxon>
        <taxon>Phaeocystidibacter</taxon>
    </lineage>
</organism>
<dbReference type="Proteomes" id="UP000468650">
    <property type="component" value="Unassembled WGS sequence"/>
</dbReference>
<gene>
    <name evidence="1" type="ORF">F8C67_12470</name>
</gene>
<sequence>MKKATLLLLFLPALGWGQPLQGDTVDFKRTRYEVQADGNLNLVRGDNINHIYQESLWFSGYSYGTDTIHHNSVQTYRQDRTSFFPGPISSDTASFDYWNRTWTVTSGMVDSLKNGWYFAIPEPLLSWPAHGRAQFSEAQDLAPFVDVNNNGVYEPQIGDYPVIKGDVCTIAIFNDWQYRGFTQYWSFVMEGIAWYYMLDGDDIEDRTVFTEFEIVNKSNKTYHDTWLGVFADIDVGYASMNLSGTDIARHAVYSYPMNSMANGVNFPGESPWASMVILEGPAADAFDGRDNNWDGCVDGISDQVGNCISEDPSNGIVEPITMMRSMSFTNTFGQHNSNPNLDIHFRNYLRGRWRDETHILIENASGFGSTSNGDGHNPSAAMGISHYVFPGNTASPDLLSLPSNPVNFFESPADAEDKRVVASMGTFTWEPNEKITLKYASVWGREDTSAFDNILDSIGADIDKLFLAYNTIGQSENSARTQQLVVGQDLQFLYVENPHDRAFELEVMDLTGRTVATGHVGAFGQTQLPISGLPPGVYVLRTPESNFSIKWMKRP</sequence>